<evidence type="ECO:0000313" key="5">
    <source>
        <dbReference type="EMBL" id="RGT55005.1"/>
    </source>
</evidence>
<proteinExistence type="inferred from homology"/>
<keyword evidence="3" id="KW-0326">Glycosidase</keyword>
<accession>A0A412PCQ4</accession>
<reference evidence="5 6" key="1">
    <citation type="submission" date="2018-08" db="EMBL/GenBank/DDBJ databases">
        <title>A genome reference for cultivated species of the human gut microbiota.</title>
        <authorList>
            <person name="Zou Y."/>
            <person name="Xue W."/>
            <person name="Luo G."/>
        </authorList>
    </citation>
    <scope>NUCLEOTIDE SEQUENCE [LARGE SCALE GENOMIC DNA]</scope>
    <source>
        <strain evidence="5 6">AF18-46</strain>
    </source>
</reference>
<dbReference type="InterPro" id="IPR001360">
    <property type="entry name" value="Glyco_hydro_1"/>
</dbReference>
<dbReference type="FunFam" id="3.20.20.80:FF:000004">
    <property type="entry name" value="Beta-glucosidase 6-phospho-beta-glucosidase"/>
    <property type="match status" value="1"/>
</dbReference>
<dbReference type="PRINTS" id="PR00131">
    <property type="entry name" value="GLHYDRLASE1"/>
</dbReference>
<dbReference type="Proteomes" id="UP000284731">
    <property type="component" value="Unassembled WGS sequence"/>
</dbReference>
<evidence type="ECO:0000256" key="2">
    <source>
        <dbReference type="ARBA" id="ARBA00022801"/>
    </source>
</evidence>
<sequence>MTHNAFPKEFLWGASTSAYQVEGAAYEDGKKASQQDIINKDSYNKFGFATADIASDEYHHYKEDVALMKDMGFKAYRFSIAWSRIFPDGVGEVNPKGVEYYHNLIDELKVNNIEPIVTLYHYDCPWALVEKYGGWLNRQIVADFAYYAEYVINEFKDDIKYWTTINEQSIIVQYWTQKCYIPEELQDGKHDQMRYQLNHYMNLAHAIACNLVHRIVPNGQVGAALGYAPVYPLTSKPEDVIAAQNAQALRNDYYTDIYFKGIYNTAAMKYLEEHGLAPVIEEGDMELIASGESDFLALNYYASECAKWCNDDGIKKMCYSGVNRSGKKGDISGFETHPGFYEMCKNPLLDTTDWDWAIDPIGMEVMLRDLYNRYNKPLMITENGLGAYDILTEDQQVHDHYRIDYLSKHIAAIKRAINRGVEVIAYCPWSAVDLLSTSNGVKKRYGFIYVDRTDDDPKECKRFRKDSFYWYQNVIRTNGEKL</sequence>
<comment type="similarity">
    <text evidence="1 4">Belongs to the glycosyl hydrolase 1 family.</text>
</comment>
<protein>
    <submittedName>
        <fullName evidence="5">Glycoside hydrolase family 1 protein</fullName>
    </submittedName>
</protein>
<dbReference type="InterPro" id="IPR033132">
    <property type="entry name" value="GH_1_N_CS"/>
</dbReference>
<dbReference type="InterPro" id="IPR017853">
    <property type="entry name" value="GH"/>
</dbReference>
<evidence type="ECO:0000313" key="6">
    <source>
        <dbReference type="Proteomes" id="UP000284731"/>
    </source>
</evidence>
<evidence type="ECO:0000256" key="3">
    <source>
        <dbReference type="ARBA" id="ARBA00023295"/>
    </source>
</evidence>
<gene>
    <name evidence="5" type="ORF">DWX20_07500</name>
</gene>
<organism evidence="5 6">
    <name type="scientific">Solobacterium moorei</name>
    <dbReference type="NCBI Taxonomy" id="102148"/>
    <lineage>
        <taxon>Bacteria</taxon>
        <taxon>Bacillati</taxon>
        <taxon>Bacillota</taxon>
        <taxon>Erysipelotrichia</taxon>
        <taxon>Erysipelotrichales</taxon>
        <taxon>Erysipelotrichaceae</taxon>
        <taxon>Solobacterium</taxon>
    </lineage>
</organism>
<keyword evidence="2 5" id="KW-0378">Hydrolase</keyword>
<dbReference type="SUPFAM" id="SSF51445">
    <property type="entry name" value="(Trans)glycosidases"/>
    <property type="match status" value="1"/>
</dbReference>
<dbReference type="AlphaFoldDB" id="A0A412PCQ4"/>
<evidence type="ECO:0000256" key="1">
    <source>
        <dbReference type="ARBA" id="ARBA00010838"/>
    </source>
</evidence>
<dbReference type="Pfam" id="PF00232">
    <property type="entry name" value="Glyco_hydro_1"/>
    <property type="match status" value="1"/>
</dbReference>
<dbReference type="GO" id="GO:0005829">
    <property type="term" value="C:cytosol"/>
    <property type="evidence" value="ECO:0007669"/>
    <property type="project" value="TreeGrafter"/>
</dbReference>
<dbReference type="GO" id="GO:0008422">
    <property type="term" value="F:beta-glucosidase activity"/>
    <property type="evidence" value="ECO:0007669"/>
    <property type="project" value="TreeGrafter"/>
</dbReference>
<dbReference type="Gene3D" id="3.20.20.80">
    <property type="entry name" value="Glycosidases"/>
    <property type="match status" value="1"/>
</dbReference>
<name>A0A412PCQ4_9FIRM</name>
<comment type="caution">
    <text evidence="5">The sequence shown here is derived from an EMBL/GenBank/DDBJ whole genome shotgun (WGS) entry which is preliminary data.</text>
</comment>
<dbReference type="PANTHER" id="PTHR10353:SF136">
    <property type="entry name" value="ARYL-PHOSPHO-BETA-D-GLUCOSIDASE BGLC"/>
    <property type="match status" value="1"/>
</dbReference>
<dbReference type="PROSITE" id="PS00653">
    <property type="entry name" value="GLYCOSYL_HYDROL_F1_2"/>
    <property type="match status" value="1"/>
</dbReference>
<dbReference type="RefSeq" id="WP_118765050.1">
    <property type="nucleotide sequence ID" value="NZ_CABJCF010000003.1"/>
</dbReference>
<dbReference type="GO" id="GO:0016052">
    <property type="term" value="P:carbohydrate catabolic process"/>
    <property type="evidence" value="ECO:0007669"/>
    <property type="project" value="TreeGrafter"/>
</dbReference>
<dbReference type="EMBL" id="QRWX01000003">
    <property type="protein sequence ID" value="RGT55005.1"/>
    <property type="molecule type" value="Genomic_DNA"/>
</dbReference>
<dbReference type="PANTHER" id="PTHR10353">
    <property type="entry name" value="GLYCOSYL HYDROLASE"/>
    <property type="match status" value="1"/>
</dbReference>
<evidence type="ECO:0000256" key="4">
    <source>
        <dbReference type="RuleBase" id="RU003690"/>
    </source>
</evidence>